<dbReference type="PATRIC" id="fig|595434.4.peg.4271"/>
<dbReference type="Proteomes" id="UP000036367">
    <property type="component" value="Unassembled WGS sequence"/>
</dbReference>
<dbReference type="STRING" id="595434.RISK_004498"/>
<evidence type="ECO:0000313" key="1">
    <source>
        <dbReference type="EMBL" id="KLU03494.1"/>
    </source>
</evidence>
<sequence length="104" mass="11761">MLALHTEVTENQISYDLVMDDEMPFVEGTYRLSGEDWQVFIFTRRDVDEPVISDSTWHSGITGLHIAFPRNVKLNQTVVESLLGDHLGVDAWSVVRGPDSMGLR</sequence>
<gene>
    <name evidence="1" type="ORF">RISK_004498</name>
</gene>
<proteinExistence type="predicted"/>
<evidence type="ECO:0000313" key="2">
    <source>
        <dbReference type="Proteomes" id="UP000036367"/>
    </source>
</evidence>
<dbReference type="EMBL" id="LECT01000037">
    <property type="protein sequence ID" value="KLU03494.1"/>
    <property type="molecule type" value="Genomic_DNA"/>
</dbReference>
<accession>A0A0J1ED95</accession>
<protein>
    <submittedName>
        <fullName evidence="1">Uncharacterized protein</fullName>
    </submittedName>
</protein>
<comment type="caution">
    <text evidence="1">The sequence shown here is derived from an EMBL/GenBank/DDBJ whole genome shotgun (WGS) entry which is preliminary data.</text>
</comment>
<dbReference type="AlphaFoldDB" id="A0A0J1ED95"/>
<reference evidence="1" key="1">
    <citation type="submission" date="2015-05" db="EMBL/GenBank/DDBJ databases">
        <title>Permanent draft genome of Rhodopirellula islandicus K833.</title>
        <authorList>
            <person name="Kizina J."/>
            <person name="Richter M."/>
            <person name="Glockner F.O."/>
            <person name="Harder J."/>
        </authorList>
    </citation>
    <scope>NUCLEOTIDE SEQUENCE [LARGE SCALE GENOMIC DNA]</scope>
    <source>
        <strain evidence="1">K833</strain>
    </source>
</reference>
<organism evidence="1 2">
    <name type="scientific">Rhodopirellula islandica</name>
    <dbReference type="NCBI Taxonomy" id="595434"/>
    <lineage>
        <taxon>Bacteria</taxon>
        <taxon>Pseudomonadati</taxon>
        <taxon>Planctomycetota</taxon>
        <taxon>Planctomycetia</taxon>
        <taxon>Pirellulales</taxon>
        <taxon>Pirellulaceae</taxon>
        <taxon>Rhodopirellula</taxon>
    </lineage>
</organism>
<keyword evidence="2" id="KW-1185">Reference proteome</keyword>
<name>A0A0J1ED95_RHOIS</name>